<protein>
    <recommendedName>
        <fullName evidence="9">T-complex protein 1 subunit epsilon</fullName>
    </recommendedName>
    <alternativeName>
        <fullName evidence="11">CCT-epsilon</fullName>
    </alternativeName>
</protein>
<accession>A0A640KQY3</accession>
<keyword evidence="15" id="KW-1185">Reference proteome</keyword>
<dbReference type="NCBIfam" id="TIGR02343">
    <property type="entry name" value="chap_CCT_epsi"/>
    <property type="match status" value="1"/>
</dbReference>
<organism evidence="14 15">
    <name type="scientific">Leishmania tarentolae</name>
    <name type="common">Sauroleishmania tarentolae</name>
    <dbReference type="NCBI Taxonomy" id="5689"/>
    <lineage>
        <taxon>Eukaryota</taxon>
        <taxon>Discoba</taxon>
        <taxon>Euglenozoa</taxon>
        <taxon>Kinetoplastea</taxon>
        <taxon>Metakinetoplastina</taxon>
        <taxon>Trypanosomatida</taxon>
        <taxon>Trypanosomatidae</taxon>
        <taxon>Leishmaniinae</taxon>
        <taxon>Leishmania</taxon>
        <taxon>lizard Leishmania</taxon>
    </lineage>
</organism>
<dbReference type="SUPFAM" id="SSF48592">
    <property type="entry name" value="GroEL equatorial domain-like"/>
    <property type="match status" value="1"/>
</dbReference>
<dbReference type="NCBIfam" id="NF041083">
    <property type="entry name" value="thermosome_beta"/>
    <property type="match status" value="1"/>
</dbReference>
<dbReference type="InterPro" id="IPR053374">
    <property type="entry name" value="TCP-1_chaperonin"/>
</dbReference>
<evidence type="ECO:0000256" key="11">
    <source>
        <dbReference type="ARBA" id="ARBA00033325"/>
    </source>
</evidence>
<reference evidence="14" key="1">
    <citation type="submission" date="2019-11" db="EMBL/GenBank/DDBJ databases">
        <title>Leishmania tarentolae CDS.</title>
        <authorList>
            <person name="Goto Y."/>
            <person name="Yamagishi J."/>
        </authorList>
    </citation>
    <scope>NUCLEOTIDE SEQUENCE [LARGE SCALE GENOMIC DNA]</scope>
    <source>
        <strain evidence="14">Parrot Tar II</strain>
    </source>
</reference>
<keyword evidence="7" id="KW-0346">Stress response</keyword>
<evidence type="ECO:0000256" key="3">
    <source>
        <dbReference type="ARBA" id="ARBA00022490"/>
    </source>
</evidence>
<keyword evidence="13" id="KW-0732">Signal</keyword>
<dbReference type="Gene3D" id="3.50.7.10">
    <property type="entry name" value="GroEL"/>
    <property type="match status" value="1"/>
</dbReference>
<dbReference type="AlphaFoldDB" id="A0A640KQY3"/>
<feature type="signal peptide" evidence="13">
    <location>
        <begin position="1"/>
        <end position="32"/>
    </location>
</feature>
<dbReference type="SUPFAM" id="SSF54849">
    <property type="entry name" value="GroEL-intermediate domain like"/>
    <property type="match status" value="1"/>
</dbReference>
<dbReference type="FunFam" id="3.50.7.10:FF:000003">
    <property type="entry name" value="T-complex protein 1 subunit epsilon"/>
    <property type="match status" value="1"/>
</dbReference>
<proteinExistence type="inferred from homology"/>
<dbReference type="SUPFAM" id="SSF52029">
    <property type="entry name" value="GroEL apical domain-like"/>
    <property type="match status" value="1"/>
</dbReference>
<evidence type="ECO:0000313" key="14">
    <source>
        <dbReference type="EMBL" id="GET91434.1"/>
    </source>
</evidence>
<dbReference type="InterPro" id="IPR054827">
    <property type="entry name" value="thermosome_alpha"/>
</dbReference>
<evidence type="ECO:0000256" key="1">
    <source>
        <dbReference type="ARBA" id="ARBA00004496"/>
    </source>
</evidence>
<dbReference type="NCBIfam" id="NF041082">
    <property type="entry name" value="thermosome_alpha"/>
    <property type="match status" value="1"/>
</dbReference>
<dbReference type="CDD" id="cd03339">
    <property type="entry name" value="TCP1_epsilon"/>
    <property type="match status" value="1"/>
</dbReference>
<evidence type="ECO:0000256" key="7">
    <source>
        <dbReference type="ARBA" id="ARBA00023016"/>
    </source>
</evidence>
<feature type="chain" id="PRO_5025002634" description="T-complex protein 1 subunit epsilon" evidence="13">
    <location>
        <begin position="33"/>
        <end position="853"/>
    </location>
</feature>
<comment type="subcellular location">
    <subcellularLocation>
        <location evidence="1">Cytoplasm</location>
    </subcellularLocation>
</comment>
<evidence type="ECO:0000256" key="10">
    <source>
        <dbReference type="ARBA" id="ARBA00025467"/>
    </source>
</evidence>
<evidence type="ECO:0000256" key="9">
    <source>
        <dbReference type="ARBA" id="ARBA00024086"/>
    </source>
</evidence>
<keyword evidence="5 12" id="KW-0067">ATP-binding</keyword>
<dbReference type="GO" id="GO:0140662">
    <property type="term" value="F:ATP-dependent protein folding chaperone"/>
    <property type="evidence" value="ECO:0007669"/>
    <property type="project" value="InterPro"/>
</dbReference>
<name>A0A640KQY3_LEITA</name>
<evidence type="ECO:0000256" key="2">
    <source>
        <dbReference type="ARBA" id="ARBA00008020"/>
    </source>
</evidence>
<dbReference type="InterPro" id="IPR027410">
    <property type="entry name" value="TCP-1-like_intermed_sf"/>
</dbReference>
<evidence type="ECO:0000256" key="6">
    <source>
        <dbReference type="ARBA" id="ARBA00022946"/>
    </source>
</evidence>
<evidence type="ECO:0000313" key="15">
    <source>
        <dbReference type="Proteomes" id="UP000419144"/>
    </source>
</evidence>
<dbReference type="InterPro" id="IPR012718">
    <property type="entry name" value="Chap_CCT_epsi"/>
</dbReference>
<keyword evidence="4 12" id="KW-0547">Nucleotide-binding</keyword>
<dbReference type="GO" id="GO:0005832">
    <property type="term" value="C:chaperonin-containing T-complex"/>
    <property type="evidence" value="ECO:0007669"/>
    <property type="project" value="UniProtKB-ARBA"/>
</dbReference>
<evidence type="ECO:0000256" key="4">
    <source>
        <dbReference type="ARBA" id="ARBA00022741"/>
    </source>
</evidence>
<dbReference type="OrthoDB" id="10248520at2759"/>
<dbReference type="GO" id="GO:0016887">
    <property type="term" value="F:ATP hydrolysis activity"/>
    <property type="evidence" value="ECO:0007669"/>
    <property type="project" value="InterPro"/>
</dbReference>
<comment type="function">
    <text evidence="10">Implicated in mitochondrial protein import and macromolecular assembly. May facilitate the correct folding of imported proteins. May also prevent misfolding and promote the refolding and proper assembly of unfolded polypeptides generated under stress conditions in the mitochondrial matrix.</text>
</comment>
<dbReference type="GO" id="GO:0051082">
    <property type="term" value="F:unfolded protein binding"/>
    <property type="evidence" value="ECO:0007669"/>
    <property type="project" value="InterPro"/>
</dbReference>
<sequence>MSTHLAESNMQTCENTLVSALLLVFLVQFSQAHGRALEQLCRSERPWKAIRTSTGFLTAKCEDNEAGCLPHASLALPALLLLGLSRGPPHRFSSSLRAVCSSSCASNKTAVYTNTRRVFTHTRAQLTTPRVPVDFLSFIGAHGCVVATCGGACFDVCIFPVRCRSRFFPARRYVYRAPLVRHERHAEREKVTTREEQKSPTRSTTGRAEPVFVCVCLCAVHRTSSLPCVVVDSHTHTHTRAQTSPIFSAHIPPLSVSFHIHTHTHTPCAGFGYLRTKLVSPHHDIERHRQALVFFVAKPLRAYRIRRVSLCFVDPRSMSLAFDEYGRPFLLVKEQQQKERVSGVEAQRANILAALGVANVLKSSLGPRGMDKILTTPDNEVVVTNDGATILDLMDIDNEVGQLMVELSKSQDSEIGDGTTGVVCFAGALLEQATALLDKGIHSSRISEGYEKACEMACKRLEEVAESISLEKKEVLLQTARSTLNSKVVNRDRDRLAQICVDAVLAVADMDRRDVNMDLIKVEGKVGGRLEETCLVDGIVLDKDFSHPQMPKELINPKMAILTCAFEPPKPKTKHTLQINSAEHMRELHEQEQEYFRSEVQRCKDAGADLVICQWGFDDEANYLLYRNQLPAVRWVGGVELEMIAIATGGRIVPRFEDLTTEKLGTCGRVREVGFGTTKDRMIFVENCPNSKAVTVFIRGGNKMMIEEAKRSLHDAICMVRNLIRDSRIVYGGGSAELAASSAVLAHADAVSTVDQYAIRAFADALESIPINLALNSGLDPIRALSDARKAQIEGKNPYAGIDCMDRGTIDMKQQQVFETLSGKCSQLRLATQVVKMILKIDDVIVTKTDEEQ</sequence>
<evidence type="ECO:0000256" key="5">
    <source>
        <dbReference type="ARBA" id="ARBA00022840"/>
    </source>
</evidence>
<dbReference type="Proteomes" id="UP000419144">
    <property type="component" value="Unassembled WGS sequence"/>
</dbReference>
<keyword evidence="3" id="KW-0963">Cytoplasm</keyword>
<dbReference type="PROSITE" id="PS00750">
    <property type="entry name" value="TCP1_1"/>
    <property type="match status" value="1"/>
</dbReference>
<keyword evidence="8 12" id="KW-0143">Chaperone</keyword>
<evidence type="ECO:0000256" key="8">
    <source>
        <dbReference type="ARBA" id="ARBA00023186"/>
    </source>
</evidence>
<dbReference type="InterPro" id="IPR027413">
    <property type="entry name" value="GROEL-like_equatorial_sf"/>
</dbReference>
<dbReference type="InterPro" id="IPR017998">
    <property type="entry name" value="Chaperone_TCP-1"/>
</dbReference>
<dbReference type="InterPro" id="IPR002423">
    <property type="entry name" value="Cpn60/GroEL/TCP-1"/>
</dbReference>
<dbReference type="PANTHER" id="PTHR11353">
    <property type="entry name" value="CHAPERONIN"/>
    <property type="match status" value="1"/>
</dbReference>
<keyword evidence="6" id="KW-0809">Transit peptide</keyword>
<gene>
    <name evidence="14" type="ORF">LtaPh_3210900</name>
</gene>
<dbReference type="PRINTS" id="PR00304">
    <property type="entry name" value="TCOMPLEXTCP1"/>
</dbReference>
<dbReference type="Gene3D" id="3.30.260.10">
    <property type="entry name" value="TCP-1-like chaperonin intermediate domain"/>
    <property type="match status" value="1"/>
</dbReference>
<dbReference type="EMBL" id="BLBS01000048">
    <property type="protein sequence ID" value="GET91434.1"/>
    <property type="molecule type" value="Genomic_DNA"/>
</dbReference>
<dbReference type="Gene3D" id="1.10.560.10">
    <property type="entry name" value="GroEL-like equatorial domain"/>
    <property type="match status" value="1"/>
</dbReference>
<dbReference type="PROSITE" id="PS00995">
    <property type="entry name" value="TCP1_3"/>
    <property type="match status" value="1"/>
</dbReference>
<comment type="similarity">
    <text evidence="2 12">Belongs to the TCP-1 chaperonin family.</text>
</comment>
<dbReference type="InterPro" id="IPR002194">
    <property type="entry name" value="Chaperonin_TCP-1_CS"/>
</dbReference>
<evidence type="ECO:0000256" key="12">
    <source>
        <dbReference type="RuleBase" id="RU004187"/>
    </source>
</evidence>
<dbReference type="InterPro" id="IPR027409">
    <property type="entry name" value="GroEL-like_apical_dom_sf"/>
</dbReference>
<dbReference type="Pfam" id="PF00118">
    <property type="entry name" value="Cpn60_TCP1"/>
    <property type="match status" value="1"/>
</dbReference>
<evidence type="ECO:0000256" key="13">
    <source>
        <dbReference type="SAM" id="SignalP"/>
    </source>
</evidence>
<comment type="caution">
    <text evidence="14">The sequence shown here is derived from an EMBL/GenBank/DDBJ whole genome shotgun (WGS) entry which is preliminary data.</text>
</comment>
<dbReference type="GO" id="GO:0005524">
    <property type="term" value="F:ATP binding"/>
    <property type="evidence" value="ECO:0007669"/>
    <property type="project" value="UniProtKB-KW"/>
</dbReference>
<dbReference type="VEuPathDB" id="TriTrypDB:LtaPh_3210900"/>